<dbReference type="InterPro" id="IPR000515">
    <property type="entry name" value="MetI-like"/>
</dbReference>
<dbReference type="EMBL" id="FNTX01000002">
    <property type="protein sequence ID" value="SEE66782.1"/>
    <property type="molecule type" value="Genomic_DNA"/>
</dbReference>
<organism evidence="11 12">
    <name type="scientific">Ruania alba</name>
    <dbReference type="NCBI Taxonomy" id="648782"/>
    <lineage>
        <taxon>Bacteria</taxon>
        <taxon>Bacillati</taxon>
        <taxon>Actinomycetota</taxon>
        <taxon>Actinomycetes</taxon>
        <taxon>Micrococcales</taxon>
        <taxon>Ruaniaceae</taxon>
        <taxon>Ruania</taxon>
    </lineage>
</organism>
<reference evidence="12" key="1">
    <citation type="submission" date="2016-10" db="EMBL/GenBank/DDBJ databases">
        <authorList>
            <person name="Varghese N."/>
            <person name="Submissions S."/>
        </authorList>
    </citation>
    <scope>NUCLEOTIDE SEQUENCE [LARGE SCALE GENOMIC DNA]</scope>
    <source>
        <strain evidence="12">DSM 21368</strain>
    </source>
</reference>
<feature type="transmembrane region" description="Helical" evidence="8">
    <location>
        <begin position="136"/>
        <end position="157"/>
    </location>
</feature>
<dbReference type="RefSeq" id="WP_089773346.1">
    <property type="nucleotide sequence ID" value="NZ_FNTX01000002.1"/>
</dbReference>
<dbReference type="PANTHER" id="PTHR43357">
    <property type="entry name" value="INNER MEMBRANE ABC TRANSPORTER PERMEASE PROTEIN YDCV"/>
    <property type="match status" value="1"/>
</dbReference>
<feature type="transmembrane region" description="Helical" evidence="8">
    <location>
        <begin position="328"/>
        <end position="351"/>
    </location>
</feature>
<keyword evidence="7 8" id="KW-0472">Membrane</keyword>
<feature type="transmembrane region" description="Helical" evidence="8">
    <location>
        <begin position="228"/>
        <end position="252"/>
    </location>
</feature>
<feature type="region of interest" description="Disordered" evidence="9">
    <location>
        <begin position="1"/>
        <end position="36"/>
    </location>
</feature>
<evidence type="ECO:0000256" key="1">
    <source>
        <dbReference type="ARBA" id="ARBA00004429"/>
    </source>
</evidence>
<evidence type="ECO:0000256" key="4">
    <source>
        <dbReference type="ARBA" id="ARBA00022519"/>
    </source>
</evidence>
<dbReference type="SUPFAM" id="SSF161098">
    <property type="entry name" value="MetI-like"/>
    <property type="match status" value="2"/>
</dbReference>
<evidence type="ECO:0000259" key="10">
    <source>
        <dbReference type="PROSITE" id="PS50928"/>
    </source>
</evidence>
<feature type="transmembrane region" description="Helical" evidence="8">
    <location>
        <begin position="461"/>
        <end position="483"/>
    </location>
</feature>
<keyword evidence="12" id="KW-1185">Reference proteome</keyword>
<feature type="transmembrane region" description="Helical" evidence="8">
    <location>
        <begin position="102"/>
        <end position="124"/>
    </location>
</feature>
<dbReference type="STRING" id="648782.SAMN04488554_2381"/>
<evidence type="ECO:0000256" key="2">
    <source>
        <dbReference type="ARBA" id="ARBA00022448"/>
    </source>
</evidence>
<keyword evidence="4" id="KW-0997">Cell inner membrane</keyword>
<sequence>MDGGGHRVSQPPTAERNVVRSSRPERRTRLRSAGGGGVARGVRGLVWGLAAAVPLVFLGVFFGYPVASLIARGFVTDGMIDLGGFAEVFSRPRTWRIIRLTLTQAVLGIAGAVLLGIPGAYILYRRSFPGQRLVRAVVTVPFVLPTVVVGVAFRTLLADSGPLGFLSLDGTFAAIVLALIFFNYAVVVRTVGGLWERLDPRTEQAARALGASPVRAFLSVTLPALTPAIASAASVVFLFCATAFGVVLVLGGVQFGTIETEIWIQTTQFLDLRAAAVLSVMQLVVVAGSLAVFSRARAGRERALRLQSASTRPVPLRLWQHHRPGPDLLPTAATAVVVGLLVLLPMGTLLIRSLRTPSGWGVGNYVALGTTGGDNALTVTVWEAAANSLRIAVDATVLAVVMGVLVALVLSRRPRHPAARRAIGWMDGLVMLPLGVSAVTVGFGFLITLDTPPLDLRSSPVLIPIAQAIVAMPLVVRTVLPVLRAIDPRLREAAAVLGASPVRVLAAVDLPFLIRSVGLAIGFAFAVSLGEFGATAFLARPDRPTLPVVIFRLIGRPGAENYGMALAASVLLALLTASVMGLAERLRGERAGEL</sequence>
<dbReference type="CDD" id="cd06261">
    <property type="entry name" value="TM_PBP2"/>
    <property type="match status" value="2"/>
</dbReference>
<gene>
    <name evidence="11" type="ORF">SAMN04488554_2381</name>
</gene>
<dbReference type="GO" id="GO:0055085">
    <property type="term" value="P:transmembrane transport"/>
    <property type="evidence" value="ECO:0007669"/>
    <property type="project" value="InterPro"/>
</dbReference>
<dbReference type="AlphaFoldDB" id="A0A1H5KPR2"/>
<keyword evidence="3" id="KW-1003">Cell membrane</keyword>
<evidence type="ECO:0000256" key="5">
    <source>
        <dbReference type="ARBA" id="ARBA00022692"/>
    </source>
</evidence>
<feature type="transmembrane region" description="Helical" evidence="8">
    <location>
        <begin position="163"/>
        <end position="187"/>
    </location>
</feature>
<comment type="similarity">
    <text evidence="8">Belongs to the binding-protein-dependent transport system permease family.</text>
</comment>
<accession>A0A1H5KPR2</accession>
<dbReference type="OrthoDB" id="9804629at2"/>
<feature type="transmembrane region" description="Helical" evidence="8">
    <location>
        <begin position="391"/>
        <end position="410"/>
    </location>
</feature>
<feature type="transmembrane region" description="Helical" evidence="8">
    <location>
        <begin position="422"/>
        <end position="449"/>
    </location>
</feature>
<evidence type="ECO:0000313" key="12">
    <source>
        <dbReference type="Proteomes" id="UP000199220"/>
    </source>
</evidence>
<feature type="domain" description="ABC transmembrane type-1" evidence="10">
    <location>
        <begin position="98"/>
        <end position="291"/>
    </location>
</feature>
<comment type="subcellular location">
    <subcellularLocation>
        <location evidence="1">Cell inner membrane</location>
        <topology evidence="1">Multi-pass membrane protein</topology>
    </subcellularLocation>
    <subcellularLocation>
        <location evidence="8">Cell membrane</location>
        <topology evidence="8">Multi-pass membrane protein</topology>
    </subcellularLocation>
</comment>
<keyword evidence="6 8" id="KW-1133">Transmembrane helix</keyword>
<evidence type="ECO:0000256" key="7">
    <source>
        <dbReference type="ARBA" id="ARBA00023136"/>
    </source>
</evidence>
<protein>
    <submittedName>
        <fullName evidence="11">Thiamine transport system permease protein</fullName>
    </submittedName>
</protein>
<feature type="domain" description="ABC transmembrane type-1" evidence="10">
    <location>
        <begin position="385"/>
        <end position="583"/>
    </location>
</feature>
<evidence type="ECO:0000256" key="8">
    <source>
        <dbReference type="RuleBase" id="RU363032"/>
    </source>
</evidence>
<feature type="transmembrane region" description="Helical" evidence="8">
    <location>
        <begin position="45"/>
        <end position="64"/>
    </location>
</feature>
<dbReference type="Pfam" id="PF00528">
    <property type="entry name" value="BPD_transp_1"/>
    <property type="match status" value="1"/>
</dbReference>
<dbReference type="PROSITE" id="PS50928">
    <property type="entry name" value="ABC_TM1"/>
    <property type="match status" value="2"/>
</dbReference>
<evidence type="ECO:0000256" key="9">
    <source>
        <dbReference type="SAM" id="MobiDB-lite"/>
    </source>
</evidence>
<feature type="transmembrane region" description="Helical" evidence="8">
    <location>
        <begin position="272"/>
        <end position="293"/>
    </location>
</feature>
<keyword evidence="2 8" id="KW-0813">Transport</keyword>
<dbReference type="GO" id="GO:0005886">
    <property type="term" value="C:plasma membrane"/>
    <property type="evidence" value="ECO:0007669"/>
    <property type="project" value="UniProtKB-SubCell"/>
</dbReference>
<dbReference type="InterPro" id="IPR035906">
    <property type="entry name" value="MetI-like_sf"/>
</dbReference>
<dbReference type="PANTHER" id="PTHR43357:SF4">
    <property type="entry name" value="INNER MEMBRANE ABC TRANSPORTER PERMEASE PROTEIN YDCV"/>
    <property type="match status" value="1"/>
</dbReference>
<evidence type="ECO:0000313" key="11">
    <source>
        <dbReference type="EMBL" id="SEE66782.1"/>
    </source>
</evidence>
<feature type="transmembrane region" description="Helical" evidence="8">
    <location>
        <begin position="562"/>
        <end position="583"/>
    </location>
</feature>
<evidence type="ECO:0000256" key="6">
    <source>
        <dbReference type="ARBA" id="ARBA00022989"/>
    </source>
</evidence>
<proteinExistence type="inferred from homology"/>
<evidence type="ECO:0000256" key="3">
    <source>
        <dbReference type="ARBA" id="ARBA00022475"/>
    </source>
</evidence>
<dbReference type="Proteomes" id="UP000199220">
    <property type="component" value="Unassembled WGS sequence"/>
</dbReference>
<name>A0A1H5KPR2_9MICO</name>
<keyword evidence="5 8" id="KW-0812">Transmembrane</keyword>
<dbReference type="Gene3D" id="1.10.3720.10">
    <property type="entry name" value="MetI-like"/>
    <property type="match status" value="2"/>
</dbReference>